<proteinExistence type="predicted"/>
<feature type="transmembrane region" description="Helical" evidence="1">
    <location>
        <begin position="147"/>
        <end position="166"/>
    </location>
</feature>
<feature type="transmembrane region" description="Helical" evidence="1">
    <location>
        <begin position="172"/>
        <end position="192"/>
    </location>
</feature>
<keyword evidence="1" id="KW-1133">Transmembrane helix</keyword>
<gene>
    <name evidence="2" type="ORF">E2C06_27430</name>
</gene>
<feature type="transmembrane region" description="Helical" evidence="1">
    <location>
        <begin position="450"/>
        <end position="473"/>
    </location>
</feature>
<comment type="caution">
    <text evidence="2">The sequence shown here is derived from an EMBL/GenBank/DDBJ whole genome shotgun (WGS) entry which is preliminary data.</text>
</comment>
<keyword evidence="1" id="KW-0812">Transmembrane</keyword>
<organism evidence="2 3">
    <name type="scientific">Dankookia rubra</name>
    <dbReference type="NCBI Taxonomy" id="1442381"/>
    <lineage>
        <taxon>Bacteria</taxon>
        <taxon>Pseudomonadati</taxon>
        <taxon>Pseudomonadota</taxon>
        <taxon>Alphaproteobacteria</taxon>
        <taxon>Acetobacterales</taxon>
        <taxon>Roseomonadaceae</taxon>
        <taxon>Dankookia</taxon>
    </lineage>
</organism>
<protein>
    <recommendedName>
        <fullName evidence="4">DUF2142 domain-containing protein</fullName>
    </recommendedName>
</protein>
<evidence type="ECO:0000313" key="3">
    <source>
        <dbReference type="Proteomes" id="UP000295096"/>
    </source>
</evidence>
<feature type="transmembrane region" description="Helical" evidence="1">
    <location>
        <begin position="425"/>
        <end position="444"/>
    </location>
</feature>
<feature type="transmembrane region" description="Helical" evidence="1">
    <location>
        <begin position="199"/>
        <end position="232"/>
    </location>
</feature>
<dbReference type="AlphaFoldDB" id="A0A4R5Q8X3"/>
<dbReference type="EMBL" id="SMSJ01000067">
    <property type="protein sequence ID" value="TDH59404.1"/>
    <property type="molecule type" value="Genomic_DNA"/>
</dbReference>
<evidence type="ECO:0000256" key="1">
    <source>
        <dbReference type="SAM" id="Phobius"/>
    </source>
</evidence>
<feature type="transmembrane region" description="Helical" evidence="1">
    <location>
        <begin position="244"/>
        <end position="265"/>
    </location>
</feature>
<evidence type="ECO:0000313" key="2">
    <source>
        <dbReference type="EMBL" id="TDH59404.1"/>
    </source>
</evidence>
<reference evidence="2 3" key="1">
    <citation type="journal article" date="2016" name="J. Microbiol.">
        <title>Dankookia rubra gen. nov., sp. nov., an alphaproteobacterium isolated from sediment of a shallow stream.</title>
        <authorList>
            <person name="Kim W.H."/>
            <person name="Kim D.H."/>
            <person name="Kang K."/>
            <person name="Ahn T.Y."/>
        </authorList>
    </citation>
    <scope>NUCLEOTIDE SEQUENCE [LARGE SCALE GENOMIC DNA]</scope>
    <source>
        <strain evidence="2 3">JCM30602</strain>
    </source>
</reference>
<dbReference type="Proteomes" id="UP000295096">
    <property type="component" value="Unassembled WGS sequence"/>
</dbReference>
<dbReference type="RefSeq" id="WP_133291775.1">
    <property type="nucleotide sequence ID" value="NZ_SMSJ01000067.1"/>
</dbReference>
<sequence>MRPMPGFSRWLLPGLLALLLCLPALVNGFPLVFDDSAHYLRKPFAFVQELARGRLSTDAGQYRGYMPSHFGGAEAAPRSATAPPEAAPVVPLSGNPFFLRPAPYSLALLPFAHPVTVLLLPFAQGLLVVLLAEALLRALAGPQPPAWARLGLAAALIASAAPWFASQIMPDVLTGCLALWLGLLVVGGDWLWRPWRAAGFALLGAFLVGSHLTHLPLAAGGALVGLGLRWAIERGRDPLRWRRAGLALAALVLAAGGLVGTNLAFGKKATLSESSPLFMLARMVGDGTAALVLEQDCPAGAGWLLCQQPEFWRGNSDDFLWKPEAPWLRHWAERDRFLTEAREISGRVLREHPGEQAARSLANFARQLVTLSIDPQLAEPPPRSFGELVGQMGAPAARLAAESLATTANPRLGTYRRLQDHVQKALFWLALLALVGIAALAWRARRGPLLAVAALGLALVAGNAFLAGALSAVHGRYQSRITWPVTVLAVMGGAAALRSRRVIEPVMDRPAAARYEAGQAGLAQR</sequence>
<accession>A0A4R5Q8X3</accession>
<evidence type="ECO:0008006" key="4">
    <source>
        <dbReference type="Google" id="ProtNLM"/>
    </source>
</evidence>
<keyword evidence="1" id="KW-0472">Membrane</keyword>
<dbReference type="OrthoDB" id="7238679at2"/>
<feature type="transmembrane region" description="Helical" evidence="1">
    <location>
        <begin position="111"/>
        <end position="135"/>
    </location>
</feature>
<name>A0A4R5Q8X3_9PROT</name>
<keyword evidence="3" id="KW-1185">Reference proteome</keyword>